<sequence>MVQNVTRAVEPGLNRVSLDFMIQDTANSSTEPCNIVVGANDTTLETLEWSYQKCTGSGYSVSWGYTPVADAGVMTVISFFGFDDISKRDNLGAAGPNPAIYL</sequence>
<comment type="caution">
    <text evidence="1">The sequence shown here is derived from an EMBL/GenBank/DDBJ whole genome shotgun (WGS) entry which is preliminary data.</text>
</comment>
<protein>
    <submittedName>
        <fullName evidence="1">Uncharacterized protein</fullName>
    </submittedName>
</protein>
<keyword evidence="2" id="KW-1185">Reference proteome</keyword>
<accession>A0ABR2X9G5</accession>
<evidence type="ECO:0000313" key="2">
    <source>
        <dbReference type="Proteomes" id="UP001465668"/>
    </source>
</evidence>
<reference evidence="1 2" key="1">
    <citation type="submission" date="2024-02" db="EMBL/GenBank/DDBJ databases">
        <title>First draft genome assembly of two strains of Seiridium cardinale.</title>
        <authorList>
            <person name="Emiliani G."/>
            <person name="Scali E."/>
        </authorList>
    </citation>
    <scope>NUCLEOTIDE SEQUENCE [LARGE SCALE GENOMIC DNA]</scope>
    <source>
        <strain evidence="1 2">BM-138-000479</strain>
    </source>
</reference>
<evidence type="ECO:0000313" key="1">
    <source>
        <dbReference type="EMBL" id="KAK9770423.1"/>
    </source>
</evidence>
<dbReference type="Proteomes" id="UP001465668">
    <property type="component" value="Unassembled WGS sequence"/>
</dbReference>
<proteinExistence type="predicted"/>
<organism evidence="1 2">
    <name type="scientific">Seiridium cardinale</name>
    <dbReference type="NCBI Taxonomy" id="138064"/>
    <lineage>
        <taxon>Eukaryota</taxon>
        <taxon>Fungi</taxon>
        <taxon>Dikarya</taxon>
        <taxon>Ascomycota</taxon>
        <taxon>Pezizomycotina</taxon>
        <taxon>Sordariomycetes</taxon>
        <taxon>Xylariomycetidae</taxon>
        <taxon>Amphisphaeriales</taxon>
        <taxon>Sporocadaceae</taxon>
        <taxon>Seiridium</taxon>
    </lineage>
</organism>
<dbReference type="EMBL" id="JARVKM010000093">
    <property type="protein sequence ID" value="KAK9770423.1"/>
    <property type="molecule type" value="Genomic_DNA"/>
</dbReference>
<name>A0ABR2X9G5_9PEZI</name>
<gene>
    <name evidence="1" type="ORF">SCAR479_12893</name>
</gene>